<sequence length="180" mass="19725">MSAEPRQSYKSSVWFAILLIVLGILAISLPALASIGVARVLSWLILFEGIIQLVYAFKSEGVGSKIWKLLVSVLYIFVGGYLLVHPLIGLAGLTLMLAVFFFIEGITDIGTFIWSRKSVGSEWLLLHGIVTLLLGVMIWKHWPVSSLWALGTLVGISMLLTGLTRLMMGLKGRRLVDSPA</sequence>
<dbReference type="InterPro" id="IPR005325">
    <property type="entry name" value="DUF308_memb"/>
</dbReference>
<evidence type="ECO:0000256" key="1">
    <source>
        <dbReference type="SAM" id="Phobius"/>
    </source>
</evidence>
<dbReference type="PANTHER" id="PTHR34989:SF1">
    <property type="entry name" value="PROTEIN HDED"/>
    <property type="match status" value="1"/>
</dbReference>
<keyword evidence="1" id="KW-0812">Transmembrane</keyword>
<feature type="transmembrane region" description="Helical" evidence="1">
    <location>
        <begin position="12"/>
        <end position="34"/>
    </location>
</feature>
<dbReference type="Proteomes" id="UP000269669">
    <property type="component" value="Unassembled WGS sequence"/>
</dbReference>
<comment type="caution">
    <text evidence="2">The sequence shown here is derived from an EMBL/GenBank/DDBJ whole genome shotgun (WGS) entry which is preliminary data.</text>
</comment>
<keyword evidence="1" id="KW-0472">Membrane</keyword>
<feature type="transmembrane region" description="Helical" evidence="1">
    <location>
        <begin position="69"/>
        <end position="88"/>
    </location>
</feature>
<organism evidence="2 3">
    <name type="scientific">Edaphobacter aggregans</name>
    <dbReference type="NCBI Taxonomy" id="570835"/>
    <lineage>
        <taxon>Bacteria</taxon>
        <taxon>Pseudomonadati</taxon>
        <taxon>Acidobacteriota</taxon>
        <taxon>Terriglobia</taxon>
        <taxon>Terriglobales</taxon>
        <taxon>Acidobacteriaceae</taxon>
        <taxon>Edaphobacter</taxon>
    </lineage>
</organism>
<dbReference type="Pfam" id="PF03729">
    <property type="entry name" value="DUF308"/>
    <property type="match status" value="2"/>
</dbReference>
<dbReference type="InterPro" id="IPR052712">
    <property type="entry name" value="Acid_resist_chaperone_HdeD"/>
</dbReference>
<protein>
    <submittedName>
        <fullName evidence="2">Uncharacterized membrane protein HdeD (DUF308 family)</fullName>
    </submittedName>
</protein>
<accession>A0A428MES3</accession>
<dbReference type="AlphaFoldDB" id="A0A428MES3"/>
<gene>
    <name evidence="2" type="ORF">EDE15_0891</name>
</gene>
<dbReference type="EMBL" id="RSDW01000001">
    <property type="protein sequence ID" value="RSL15405.1"/>
    <property type="molecule type" value="Genomic_DNA"/>
</dbReference>
<dbReference type="PANTHER" id="PTHR34989">
    <property type="entry name" value="PROTEIN HDED"/>
    <property type="match status" value="1"/>
</dbReference>
<proteinExistence type="predicted"/>
<keyword evidence="1" id="KW-1133">Transmembrane helix</keyword>
<reference evidence="2 3" key="1">
    <citation type="submission" date="2018-12" db="EMBL/GenBank/DDBJ databases">
        <title>Sequencing of bacterial isolates from soil warming experiment in Harvard Forest, Massachusetts, USA.</title>
        <authorList>
            <person name="Deangelis K."/>
        </authorList>
    </citation>
    <scope>NUCLEOTIDE SEQUENCE [LARGE SCALE GENOMIC DNA]</scope>
    <source>
        <strain evidence="2 3">EB153</strain>
    </source>
</reference>
<evidence type="ECO:0000313" key="3">
    <source>
        <dbReference type="Proteomes" id="UP000269669"/>
    </source>
</evidence>
<dbReference type="GO" id="GO:0005886">
    <property type="term" value="C:plasma membrane"/>
    <property type="evidence" value="ECO:0007669"/>
    <property type="project" value="TreeGrafter"/>
</dbReference>
<evidence type="ECO:0000313" key="2">
    <source>
        <dbReference type="EMBL" id="RSL15405.1"/>
    </source>
</evidence>
<feature type="transmembrane region" description="Helical" evidence="1">
    <location>
        <begin position="94"/>
        <end position="114"/>
    </location>
</feature>
<feature type="transmembrane region" description="Helical" evidence="1">
    <location>
        <begin position="148"/>
        <end position="168"/>
    </location>
</feature>
<keyword evidence="3" id="KW-1185">Reference proteome</keyword>
<dbReference type="OrthoDB" id="9815400at2"/>
<name>A0A428MES3_9BACT</name>
<feature type="transmembrane region" description="Helical" evidence="1">
    <location>
        <begin position="123"/>
        <end position="142"/>
    </location>
</feature>
<feature type="transmembrane region" description="Helical" evidence="1">
    <location>
        <begin position="40"/>
        <end position="57"/>
    </location>
</feature>
<dbReference type="RefSeq" id="WP_125484149.1">
    <property type="nucleotide sequence ID" value="NZ_RSDW01000001.1"/>
</dbReference>